<organism evidence="2 3">
    <name type="scientific">Dyadobacter fanqingshengii</name>
    <dbReference type="NCBI Taxonomy" id="2906443"/>
    <lineage>
        <taxon>Bacteria</taxon>
        <taxon>Pseudomonadati</taxon>
        <taxon>Bacteroidota</taxon>
        <taxon>Cytophagia</taxon>
        <taxon>Cytophagales</taxon>
        <taxon>Spirosomataceae</taxon>
        <taxon>Dyadobacter</taxon>
    </lineage>
</organism>
<gene>
    <name evidence="2" type="ORF">LXM24_26255</name>
</gene>
<evidence type="ECO:0000313" key="2">
    <source>
        <dbReference type="EMBL" id="MCF0043636.1"/>
    </source>
</evidence>
<evidence type="ECO:0000256" key="1">
    <source>
        <dbReference type="SAM" id="MobiDB-lite"/>
    </source>
</evidence>
<feature type="region of interest" description="Disordered" evidence="1">
    <location>
        <begin position="175"/>
        <end position="203"/>
    </location>
</feature>
<feature type="compositionally biased region" description="Basic and acidic residues" evidence="1">
    <location>
        <begin position="179"/>
        <end position="192"/>
    </location>
</feature>
<name>A0A9X1PEB7_9BACT</name>
<dbReference type="RefSeq" id="WP_234616367.1">
    <property type="nucleotide sequence ID" value="NZ_CP098806.1"/>
</dbReference>
<protein>
    <submittedName>
        <fullName evidence="2">Uncharacterized protein</fullName>
    </submittedName>
</protein>
<evidence type="ECO:0000313" key="3">
    <source>
        <dbReference type="Proteomes" id="UP001139700"/>
    </source>
</evidence>
<comment type="caution">
    <text evidence="2">The sequence shown here is derived from an EMBL/GenBank/DDBJ whole genome shotgun (WGS) entry which is preliminary data.</text>
</comment>
<dbReference type="Proteomes" id="UP001139700">
    <property type="component" value="Unassembled WGS sequence"/>
</dbReference>
<dbReference type="AlphaFoldDB" id="A0A9X1PEB7"/>
<dbReference type="EMBL" id="JAJTTA010000008">
    <property type="protein sequence ID" value="MCF0043636.1"/>
    <property type="molecule type" value="Genomic_DNA"/>
</dbReference>
<keyword evidence="3" id="KW-1185">Reference proteome</keyword>
<reference evidence="2" key="1">
    <citation type="submission" date="2021-12" db="EMBL/GenBank/DDBJ databases">
        <title>Novel species in genus Dyadobacter.</title>
        <authorList>
            <person name="Ma C."/>
        </authorList>
    </citation>
    <scope>NUCLEOTIDE SEQUENCE</scope>
    <source>
        <strain evidence="2">CY399</strain>
    </source>
</reference>
<proteinExistence type="predicted"/>
<sequence length="203" mass="21363">MAIQKLAILLYQVCFLKKDSNMAGYGALAPALAGGPPGWVIWAVGGTALTIGAIWAGTELLENEREVTISRAEPRVIPKARQCAKGSSTQDCPNNKRYGARVHAQGVDCGGESGSTIGAPGISRYVFPVTVLEGITLSDVTWAMLTKSQKSIREIAKAKADAYIITGPASGGRLGKKTFPADDRSGGKRYDVDTFGDGPSFIS</sequence>
<accession>A0A9X1PEB7</accession>